<dbReference type="EMBL" id="JH668294">
    <property type="protein sequence ID" value="KAG6442526.1"/>
    <property type="molecule type" value="Genomic_DNA"/>
</dbReference>
<dbReference type="AlphaFoldDB" id="A0A921YN94"/>
<evidence type="ECO:0000313" key="2">
    <source>
        <dbReference type="EMBL" id="KAG6442526.1"/>
    </source>
</evidence>
<keyword evidence="1" id="KW-0812">Transmembrane</keyword>
<keyword evidence="3" id="KW-1185">Reference proteome</keyword>
<gene>
    <name evidence="2" type="ORF">O3G_MSEX002425</name>
</gene>
<evidence type="ECO:0000256" key="1">
    <source>
        <dbReference type="SAM" id="Phobius"/>
    </source>
</evidence>
<comment type="caution">
    <text evidence="2">The sequence shown here is derived from an EMBL/GenBank/DDBJ whole genome shotgun (WGS) entry which is preliminary data.</text>
</comment>
<dbReference type="Proteomes" id="UP000791440">
    <property type="component" value="Unassembled WGS sequence"/>
</dbReference>
<sequence length="206" mass="23235">MSMSWSEWGLYAALTISGFIGFLILHFIVKVINDARLEARYMRIHQKASTNQGTQVHCPLAEITARAPRIPLENMLERQITTPNKISLVFNKQHNLQENKKLDDIIDSGSETTSMKVISSTSFGTKSCESIVKPSLLGNIYNKNNSDTSDVIEVTPNKEEGIGNESVKKDETEYKTVMNLTNQNNYQDLKEWIVGIVKKIPSDDKK</sequence>
<dbReference type="OrthoDB" id="7402819at2759"/>
<protein>
    <submittedName>
        <fullName evidence="2">Uncharacterized protein</fullName>
    </submittedName>
</protein>
<name>A0A921YN94_MANSE</name>
<keyword evidence="1" id="KW-1133">Transmembrane helix</keyword>
<organism evidence="2 3">
    <name type="scientific">Manduca sexta</name>
    <name type="common">Tobacco hawkmoth</name>
    <name type="synonym">Tobacco hornworm</name>
    <dbReference type="NCBI Taxonomy" id="7130"/>
    <lineage>
        <taxon>Eukaryota</taxon>
        <taxon>Metazoa</taxon>
        <taxon>Ecdysozoa</taxon>
        <taxon>Arthropoda</taxon>
        <taxon>Hexapoda</taxon>
        <taxon>Insecta</taxon>
        <taxon>Pterygota</taxon>
        <taxon>Neoptera</taxon>
        <taxon>Endopterygota</taxon>
        <taxon>Lepidoptera</taxon>
        <taxon>Glossata</taxon>
        <taxon>Ditrysia</taxon>
        <taxon>Bombycoidea</taxon>
        <taxon>Sphingidae</taxon>
        <taxon>Sphinginae</taxon>
        <taxon>Sphingini</taxon>
        <taxon>Manduca</taxon>
    </lineage>
</organism>
<reference evidence="2" key="1">
    <citation type="journal article" date="2016" name="Insect Biochem. Mol. Biol.">
        <title>Multifaceted biological insights from a draft genome sequence of the tobacco hornworm moth, Manduca sexta.</title>
        <authorList>
            <person name="Kanost M.R."/>
            <person name="Arrese E.L."/>
            <person name="Cao X."/>
            <person name="Chen Y.R."/>
            <person name="Chellapilla S."/>
            <person name="Goldsmith M.R."/>
            <person name="Grosse-Wilde E."/>
            <person name="Heckel D.G."/>
            <person name="Herndon N."/>
            <person name="Jiang H."/>
            <person name="Papanicolaou A."/>
            <person name="Qu J."/>
            <person name="Soulages J.L."/>
            <person name="Vogel H."/>
            <person name="Walters J."/>
            <person name="Waterhouse R.M."/>
            <person name="Ahn S.J."/>
            <person name="Almeida F.C."/>
            <person name="An C."/>
            <person name="Aqrawi P."/>
            <person name="Bretschneider A."/>
            <person name="Bryant W.B."/>
            <person name="Bucks S."/>
            <person name="Chao H."/>
            <person name="Chevignon G."/>
            <person name="Christen J.M."/>
            <person name="Clarke D.F."/>
            <person name="Dittmer N.T."/>
            <person name="Ferguson L.C.F."/>
            <person name="Garavelou S."/>
            <person name="Gordon K.H.J."/>
            <person name="Gunaratna R.T."/>
            <person name="Han Y."/>
            <person name="Hauser F."/>
            <person name="He Y."/>
            <person name="Heidel-Fischer H."/>
            <person name="Hirsh A."/>
            <person name="Hu Y."/>
            <person name="Jiang H."/>
            <person name="Kalra D."/>
            <person name="Klinner C."/>
            <person name="Konig C."/>
            <person name="Kovar C."/>
            <person name="Kroll A.R."/>
            <person name="Kuwar S.S."/>
            <person name="Lee S.L."/>
            <person name="Lehman R."/>
            <person name="Li K."/>
            <person name="Li Z."/>
            <person name="Liang H."/>
            <person name="Lovelace S."/>
            <person name="Lu Z."/>
            <person name="Mansfield J.H."/>
            <person name="McCulloch K.J."/>
            <person name="Mathew T."/>
            <person name="Morton B."/>
            <person name="Muzny D.M."/>
            <person name="Neunemann D."/>
            <person name="Ongeri F."/>
            <person name="Pauchet Y."/>
            <person name="Pu L.L."/>
            <person name="Pyrousis I."/>
            <person name="Rao X.J."/>
            <person name="Redding A."/>
            <person name="Roesel C."/>
            <person name="Sanchez-Gracia A."/>
            <person name="Schaack S."/>
            <person name="Shukla A."/>
            <person name="Tetreau G."/>
            <person name="Wang Y."/>
            <person name="Xiong G.H."/>
            <person name="Traut W."/>
            <person name="Walsh T.K."/>
            <person name="Worley K.C."/>
            <person name="Wu D."/>
            <person name="Wu W."/>
            <person name="Wu Y.Q."/>
            <person name="Zhang X."/>
            <person name="Zou Z."/>
            <person name="Zucker H."/>
            <person name="Briscoe A.D."/>
            <person name="Burmester T."/>
            <person name="Clem R.J."/>
            <person name="Feyereisen R."/>
            <person name="Grimmelikhuijzen C.J.P."/>
            <person name="Hamodrakas S.J."/>
            <person name="Hansson B.S."/>
            <person name="Huguet E."/>
            <person name="Jermiin L.S."/>
            <person name="Lan Q."/>
            <person name="Lehman H.K."/>
            <person name="Lorenzen M."/>
            <person name="Merzendorfer H."/>
            <person name="Michalopoulos I."/>
            <person name="Morton D.B."/>
            <person name="Muthukrishnan S."/>
            <person name="Oakeshott J.G."/>
            <person name="Palmer W."/>
            <person name="Park Y."/>
            <person name="Passarelli A.L."/>
            <person name="Rozas J."/>
            <person name="Schwartz L.M."/>
            <person name="Smith W."/>
            <person name="Southgate A."/>
            <person name="Vilcinskas A."/>
            <person name="Vogt R."/>
            <person name="Wang P."/>
            <person name="Werren J."/>
            <person name="Yu X.Q."/>
            <person name="Zhou J.J."/>
            <person name="Brown S.J."/>
            <person name="Scherer S.E."/>
            <person name="Richards S."/>
            <person name="Blissard G.W."/>
        </authorList>
    </citation>
    <scope>NUCLEOTIDE SEQUENCE</scope>
</reference>
<reference evidence="2" key="2">
    <citation type="submission" date="2020-12" db="EMBL/GenBank/DDBJ databases">
        <authorList>
            <person name="Kanost M."/>
        </authorList>
    </citation>
    <scope>NUCLEOTIDE SEQUENCE</scope>
</reference>
<proteinExistence type="predicted"/>
<feature type="transmembrane region" description="Helical" evidence="1">
    <location>
        <begin position="12"/>
        <end position="33"/>
    </location>
</feature>
<evidence type="ECO:0000313" key="3">
    <source>
        <dbReference type="Proteomes" id="UP000791440"/>
    </source>
</evidence>
<accession>A0A921YN94</accession>
<keyword evidence="1" id="KW-0472">Membrane</keyword>